<feature type="region of interest" description="Disordered" evidence="7">
    <location>
        <begin position="82"/>
        <end position="121"/>
    </location>
</feature>
<dbReference type="PANTHER" id="PTHR12931:SF15">
    <property type="entry name" value="UBIQUITIN THIOESTERASE OTUBAIN-LIKE"/>
    <property type="match status" value="1"/>
</dbReference>
<protein>
    <recommendedName>
        <fullName evidence="2">ubiquitinyl hydrolase 1</fullName>
        <ecNumber evidence="2">3.4.19.12</ecNumber>
    </recommendedName>
</protein>
<sequence>MFQPQPTPFASACFASTPYAFPSPPQPVSNPPQPSRATALSYGLLGQRLDLGFHIPSSGGPAHSSIAGTTAGAAPGLGATGIGAAPGVPSRGLAYSSPQPLGHSRPPPHQQQQQRQHIVSHRHQPPVLIKMEDPDPHGIAAQQAAAKDYQPNLEGPLVGEKTTTSIITQEYEKADASFVEKTYVCAPLHPYTEDPWGWCETAALTLIFMQNLPQTFQHYRPIQGDGNCGWRAIGFSYYEKLIEIGNRSQVESELARLRGLNQMLPSVGYQYWEDFAEEALALLQDVADNIGNSSIAHQLIFQRWNDDGATQSIIYYFRMLAGMFLKMHAATYDPFIADAGGIPGYCSSTVDIPNKEIEHLGITALVDILLKPINVVLEILYLDRSPGPHATKYRFPEEANEQDESQFGAVIYLLFRPTHYDILYRAPPLPVEVPQHPVSIQVHRVNTYDNGGGIMSTQTDLGAFATGDFSMLSMLPGFGPPSGPVMPLASPLASPPTDPLGEPFSPASQSQPPWTQQYCDGLTTPSPQSTTQQPPVVAPAPPSLPKSSTPLSPHTTATAGVTRPAIMAAPTSLVPPSPECTIRFSPMQLEYDGSKGSYPEPTFQVTTSTFKNSVWNRAHFGNPDFHPEEWSPDDENVDGRMGSRKKSK</sequence>
<dbReference type="InterPro" id="IPR003323">
    <property type="entry name" value="OTU_dom"/>
</dbReference>
<dbReference type="GO" id="GO:0043130">
    <property type="term" value="F:ubiquitin binding"/>
    <property type="evidence" value="ECO:0007669"/>
    <property type="project" value="TreeGrafter"/>
</dbReference>
<evidence type="ECO:0000256" key="6">
    <source>
        <dbReference type="ARBA" id="ARBA00022807"/>
    </source>
</evidence>
<accession>A0A9N9V561</accession>
<dbReference type="SUPFAM" id="SSF54001">
    <property type="entry name" value="Cysteine proteinases"/>
    <property type="match status" value="1"/>
</dbReference>
<dbReference type="InterPro" id="IPR038765">
    <property type="entry name" value="Papain-like_cys_pep_sf"/>
</dbReference>
<evidence type="ECO:0000256" key="5">
    <source>
        <dbReference type="ARBA" id="ARBA00022801"/>
    </source>
</evidence>
<proteinExistence type="predicted"/>
<keyword evidence="3" id="KW-0645">Protease</keyword>
<dbReference type="InterPro" id="IPR019400">
    <property type="entry name" value="Peptidase_C65_otubain"/>
</dbReference>
<dbReference type="PANTHER" id="PTHR12931">
    <property type="entry name" value="UBIQUITIN THIOLESTERASE PROTEIN OTUB"/>
    <property type="match status" value="1"/>
</dbReference>
<dbReference type="CDD" id="cd22749">
    <property type="entry name" value="Otubain_C65"/>
    <property type="match status" value="1"/>
</dbReference>
<dbReference type="Proteomes" id="UP000696573">
    <property type="component" value="Unassembled WGS sequence"/>
</dbReference>
<name>A0A9N9V561_9HYPO</name>
<evidence type="ECO:0000256" key="7">
    <source>
        <dbReference type="SAM" id="MobiDB-lite"/>
    </source>
</evidence>
<organism evidence="9 10">
    <name type="scientific">Clonostachys rhizophaga</name>
    <dbReference type="NCBI Taxonomy" id="160324"/>
    <lineage>
        <taxon>Eukaryota</taxon>
        <taxon>Fungi</taxon>
        <taxon>Dikarya</taxon>
        <taxon>Ascomycota</taxon>
        <taxon>Pezizomycotina</taxon>
        <taxon>Sordariomycetes</taxon>
        <taxon>Hypocreomycetidae</taxon>
        <taxon>Hypocreales</taxon>
        <taxon>Bionectriaceae</taxon>
        <taxon>Clonostachys</taxon>
    </lineage>
</organism>
<keyword evidence="6" id="KW-0788">Thiol protease</keyword>
<dbReference type="Pfam" id="PF10275">
    <property type="entry name" value="Peptidase_C65"/>
    <property type="match status" value="1"/>
</dbReference>
<evidence type="ECO:0000259" key="8">
    <source>
        <dbReference type="PROSITE" id="PS50802"/>
    </source>
</evidence>
<evidence type="ECO:0000313" key="10">
    <source>
        <dbReference type="Proteomes" id="UP000696573"/>
    </source>
</evidence>
<dbReference type="Gene3D" id="3.30.200.60">
    <property type="entry name" value="Peptidase C65 Otubain, subdomain 1"/>
    <property type="match status" value="1"/>
</dbReference>
<dbReference type="GO" id="GO:0005634">
    <property type="term" value="C:nucleus"/>
    <property type="evidence" value="ECO:0007669"/>
    <property type="project" value="TreeGrafter"/>
</dbReference>
<dbReference type="InterPro" id="IPR042468">
    <property type="entry name" value="Peptidase_C65_otubain_sub1"/>
</dbReference>
<dbReference type="GO" id="GO:0004843">
    <property type="term" value="F:cysteine-type deubiquitinase activity"/>
    <property type="evidence" value="ECO:0007669"/>
    <property type="project" value="UniProtKB-EC"/>
</dbReference>
<dbReference type="EMBL" id="CABFNQ020000495">
    <property type="protein sequence ID" value="CAH0017201.1"/>
    <property type="molecule type" value="Genomic_DNA"/>
</dbReference>
<gene>
    <name evidence="9" type="ORF">CRHIZ90672A_00018548</name>
</gene>
<evidence type="ECO:0000256" key="4">
    <source>
        <dbReference type="ARBA" id="ARBA00022786"/>
    </source>
</evidence>
<dbReference type="EC" id="3.4.19.12" evidence="2"/>
<dbReference type="GO" id="GO:0071108">
    <property type="term" value="P:protein K48-linked deubiquitination"/>
    <property type="evidence" value="ECO:0007669"/>
    <property type="project" value="TreeGrafter"/>
</dbReference>
<feature type="region of interest" description="Disordered" evidence="7">
    <location>
        <begin position="486"/>
        <end position="561"/>
    </location>
</feature>
<keyword evidence="4" id="KW-0833">Ubl conjugation pathway</keyword>
<evidence type="ECO:0000256" key="2">
    <source>
        <dbReference type="ARBA" id="ARBA00012759"/>
    </source>
</evidence>
<dbReference type="AlphaFoldDB" id="A0A9N9V561"/>
<dbReference type="InterPro" id="IPR042467">
    <property type="entry name" value="Peptidase_C65_otubain_sub2"/>
</dbReference>
<evidence type="ECO:0000256" key="1">
    <source>
        <dbReference type="ARBA" id="ARBA00000707"/>
    </source>
</evidence>
<dbReference type="Gene3D" id="1.20.1300.20">
    <property type="entry name" value="Peptidase C65 Otubain, subdomain 2"/>
    <property type="match status" value="1"/>
</dbReference>
<reference evidence="9" key="1">
    <citation type="submission" date="2021-10" db="EMBL/GenBank/DDBJ databases">
        <authorList>
            <person name="Piombo E."/>
        </authorList>
    </citation>
    <scope>NUCLEOTIDE SEQUENCE</scope>
</reference>
<feature type="domain" description="OTU" evidence="8">
    <location>
        <begin position="217"/>
        <end position="426"/>
    </location>
</feature>
<comment type="catalytic activity">
    <reaction evidence="1">
        <text>Thiol-dependent hydrolysis of ester, thioester, amide, peptide and isopeptide bonds formed by the C-terminal Gly of ubiquitin (a 76-residue protein attached to proteins as an intracellular targeting signal).</text>
        <dbReference type="EC" id="3.4.19.12"/>
    </reaction>
</comment>
<dbReference type="OrthoDB" id="18915at2759"/>
<feature type="compositionally biased region" description="Polar residues" evidence="7">
    <location>
        <begin position="506"/>
        <end position="518"/>
    </location>
</feature>
<evidence type="ECO:0000256" key="3">
    <source>
        <dbReference type="ARBA" id="ARBA00022670"/>
    </source>
</evidence>
<dbReference type="GO" id="GO:0006508">
    <property type="term" value="P:proteolysis"/>
    <property type="evidence" value="ECO:0007669"/>
    <property type="project" value="UniProtKB-KW"/>
</dbReference>
<dbReference type="PROSITE" id="PS50802">
    <property type="entry name" value="OTU"/>
    <property type="match status" value="1"/>
</dbReference>
<evidence type="ECO:0000313" key="9">
    <source>
        <dbReference type="EMBL" id="CAH0017201.1"/>
    </source>
</evidence>
<feature type="compositionally biased region" description="Low complexity" evidence="7">
    <location>
        <begin position="523"/>
        <end position="535"/>
    </location>
</feature>
<keyword evidence="10" id="KW-1185">Reference proteome</keyword>
<comment type="caution">
    <text evidence="9">The sequence shown here is derived from an EMBL/GenBank/DDBJ whole genome shotgun (WGS) entry which is preliminary data.</text>
</comment>
<feature type="region of interest" description="Disordered" evidence="7">
    <location>
        <begin position="620"/>
        <end position="648"/>
    </location>
</feature>
<keyword evidence="5" id="KW-0378">Hydrolase</keyword>